<feature type="domain" description="GDP-fucose pyrophosphorylase" evidence="7">
    <location>
        <begin position="81"/>
        <end position="515"/>
    </location>
</feature>
<gene>
    <name evidence="9" type="ORF">KP79_PYT13357</name>
</gene>
<evidence type="ECO:0000256" key="2">
    <source>
        <dbReference type="ARBA" id="ARBA00022741"/>
    </source>
</evidence>
<dbReference type="SUPFAM" id="SSF55060">
    <property type="entry name" value="GHMP Kinase, C-terminal domain"/>
    <property type="match status" value="1"/>
</dbReference>
<dbReference type="PRINTS" id="PR00959">
    <property type="entry name" value="MEVGALKINASE"/>
</dbReference>
<evidence type="ECO:0000256" key="5">
    <source>
        <dbReference type="ARBA" id="ARBA00038121"/>
    </source>
</evidence>
<dbReference type="GO" id="GO:0042352">
    <property type="term" value="P:GDP-L-fucose salvage"/>
    <property type="evidence" value="ECO:0007669"/>
    <property type="project" value="TreeGrafter"/>
</dbReference>
<proteinExistence type="inferred from homology"/>
<dbReference type="SUPFAM" id="SSF51161">
    <property type="entry name" value="Trimeric LpxA-like enzymes"/>
    <property type="match status" value="1"/>
</dbReference>
<evidence type="ECO:0000256" key="3">
    <source>
        <dbReference type="ARBA" id="ARBA00022777"/>
    </source>
</evidence>
<dbReference type="Proteomes" id="UP000242188">
    <property type="component" value="Unassembled WGS sequence"/>
</dbReference>
<name>A0A210PWF0_MIZYE</name>
<dbReference type="InterPro" id="IPR052203">
    <property type="entry name" value="GHMP_Kinase-Related"/>
</dbReference>
<dbReference type="InterPro" id="IPR013750">
    <property type="entry name" value="GHMP_kinase_C_dom"/>
</dbReference>
<dbReference type="Pfam" id="PF07959">
    <property type="entry name" value="Fucose_pyrophosphorylase"/>
    <property type="match status" value="1"/>
</dbReference>
<reference evidence="9 10" key="1">
    <citation type="journal article" date="2017" name="Nat. Ecol. Evol.">
        <title>Scallop genome provides insights into evolution of bilaterian karyotype and development.</title>
        <authorList>
            <person name="Wang S."/>
            <person name="Zhang J."/>
            <person name="Jiao W."/>
            <person name="Li J."/>
            <person name="Xun X."/>
            <person name="Sun Y."/>
            <person name="Guo X."/>
            <person name="Huan P."/>
            <person name="Dong B."/>
            <person name="Zhang L."/>
            <person name="Hu X."/>
            <person name="Sun X."/>
            <person name="Wang J."/>
            <person name="Zhao C."/>
            <person name="Wang Y."/>
            <person name="Wang D."/>
            <person name="Huang X."/>
            <person name="Wang R."/>
            <person name="Lv J."/>
            <person name="Li Y."/>
            <person name="Zhang Z."/>
            <person name="Liu B."/>
            <person name="Lu W."/>
            <person name="Hui Y."/>
            <person name="Liang J."/>
            <person name="Zhou Z."/>
            <person name="Hou R."/>
            <person name="Li X."/>
            <person name="Liu Y."/>
            <person name="Li H."/>
            <person name="Ning X."/>
            <person name="Lin Y."/>
            <person name="Zhao L."/>
            <person name="Xing Q."/>
            <person name="Dou J."/>
            <person name="Li Y."/>
            <person name="Mao J."/>
            <person name="Guo H."/>
            <person name="Dou H."/>
            <person name="Li T."/>
            <person name="Mu C."/>
            <person name="Jiang W."/>
            <person name="Fu Q."/>
            <person name="Fu X."/>
            <person name="Miao Y."/>
            <person name="Liu J."/>
            <person name="Yu Q."/>
            <person name="Li R."/>
            <person name="Liao H."/>
            <person name="Li X."/>
            <person name="Kong Y."/>
            <person name="Jiang Z."/>
            <person name="Chourrout D."/>
            <person name="Li R."/>
            <person name="Bao Z."/>
        </authorList>
    </citation>
    <scope>NUCLEOTIDE SEQUENCE [LARGE SCALE GENOMIC DNA]</scope>
    <source>
        <strain evidence="9 10">PY_sf001</strain>
    </source>
</reference>
<dbReference type="AlphaFoldDB" id="A0A210PWF0"/>
<evidence type="ECO:0000259" key="7">
    <source>
        <dbReference type="Pfam" id="PF07959"/>
    </source>
</evidence>
<dbReference type="InterPro" id="IPR036554">
    <property type="entry name" value="GHMP_kinase_C_sf"/>
</dbReference>
<evidence type="ECO:0000313" key="10">
    <source>
        <dbReference type="Proteomes" id="UP000242188"/>
    </source>
</evidence>
<evidence type="ECO:0000313" key="9">
    <source>
        <dbReference type="EMBL" id="OWF40786.1"/>
    </source>
</evidence>
<sequence>MAERVKWTAIVLTCANRQWASTLQTELQIRQAKGQIDKDVLLLTVEDPKSSVGSGGATINALLTVTEYLSAQRGYSIINPDVLQEAKVLILHCGRNYPYEPCGRAFITLPASLTSPEYDGMTTNLDLLLKNLTEKLAVKSPPGIWVSSTDMILSIPENAAIPWTNSDVCVITVPSTPKYCRNHGVYKINTEGYVTDILYQRDLGGLECCERPDGTVPVVCSVIYLSHAVTEALLSFHVKPPLDACTYMGVDSGQPPIQLSLFFDVMLPMTSDVNEKEFVSGGRSGVKGQAHVPGSEDMIKTMRSARQILWRELHNFKIWACMVERGEFRYLVSCPLDHEAILLDCPYKNNFHNSEITWQDVNHSLVQDKCKVEDDAILINSILSDKVVVSSKSIVSDCHLGGRMDVGRGCLITGLSVETQLKTNLKKTVKIGDYTVVQCFRIYLSTLGKTVHVLTTHGKFDRVEAPMYKSTTTFCNNPWVVFLNLTGIIKEDLWGPDMDNDNQNVLNARLFPVFHSSEELSLEDISWLHGELEDNDQSIVRRWRSSWRLSLNDILSCVNMEEELRWKKTLFYNVSKNHIRCDLLQSSHHGFRSIYNSAHIEGFSQEILLTLDQVAKECQGSPGIAARTLANIADVLGCMAATKGGLRSGPAANKSWARAFHKLEKGDLVGGVDALAKIRESWLGRPDLLTRAARHYEGAASILIRQAVMTAKKNFKLELCEAPDIGKWVTAECPARIDVAGGWSDTPPITYEHGGAVTTIALKINGKKPVGSKARRIREPKIVMVLYGFNQEDTHVVCEELSHLENYYQPHSPGALLKAAIVCADVINIDSDLTLKEQLLQNYGGGFEIHSWSNLPQGSGMGTSSILAGAVMAALLRASGKSCDRKGLIHAVLYLEQLLTTGGGWQDQVGGIMGGIRIGLSDAKLPLSVDAIDLKPSEDVIKAISERIILIYTGKTRLARNVLQEVVRNWYARNPQIVETEDSLVRLAQECAHAFIDAPTDFEKVGDCLKRYWELKKVMAPGCETEVVASLMSVLQPHVHGMCMAGAGGGGFMYAIAKDNVQRDVIKEVLKNAKFIPVQCSLCLSSVVYTRTVEFIPMQSSLYLSSVV</sequence>
<feature type="domain" description="GHMP kinase C-terminal" evidence="8">
    <location>
        <begin position="1000"/>
        <end position="1071"/>
    </location>
</feature>
<feature type="domain" description="GHMP kinase N-terminal" evidence="6">
    <location>
        <begin position="838"/>
        <end position="915"/>
    </location>
</feature>
<dbReference type="InterPro" id="IPR020568">
    <property type="entry name" value="Ribosomal_Su5_D2-typ_SF"/>
</dbReference>
<dbReference type="Gene3D" id="3.30.230.120">
    <property type="match status" value="1"/>
</dbReference>
<dbReference type="GO" id="GO:0050201">
    <property type="term" value="F:fucokinase activity"/>
    <property type="evidence" value="ECO:0007669"/>
    <property type="project" value="TreeGrafter"/>
</dbReference>
<dbReference type="InterPro" id="IPR012887">
    <property type="entry name" value="GDP_fucose_pyrophosphorylase"/>
</dbReference>
<accession>A0A210PWF0</accession>
<dbReference type="SUPFAM" id="SSF54211">
    <property type="entry name" value="Ribosomal protein S5 domain 2-like"/>
    <property type="match status" value="1"/>
</dbReference>
<dbReference type="Pfam" id="PF00288">
    <property type="entry name" value="GHMP_kinases_N"/>
    <property type="match status" value="1"/>
</dbReference>
<keyword evidence="4" id="KW-0067">ATP-binding</keyword>
<dbReference type="PANTHER" id="PTHR32463:SF0">
    <property type="entry name" value="L-FUCOSE KINASE"/>
    <property type="match status" value="1"/>
</dbReference>
<dbReference type="Pfam" id="PF08544">
    <property type="entry name" value="GHMP_kinases_C"/>
    <property type="match status" value="1"/>
</dbReference>
<keyword evidence="1" id="KW-0808">Transferase</keyword>
<dbReference type="GO" id="GO:0005524">
    <property type="term" value="F:ATP binding"/>
    <property type="evidence" value="ECO:0007669"/>
    <property type="project" value="UniProtKB-KW"/>
</dbReference>
<keyword evidence="10" id="KW-1185">Reference proteome</keyword>
<comment type="caution">
    <text evidence="9">The sequence shown here is derived from an EMBL/GenBank/DDBJ whole genome shotgun (WGS) entry which is preliminary data.</text>
</comment>
<evidence type="ECO:0000256" key="1">
    <source>
        <dbReference type="ARBA" id="ARBA00022679"/>
    </source>
</evidence>
<evidence type="ECO:0000256" key="4">
    <source>
        <dbReference type="ARBA" id="ARBA00022840"/>
    </source>
</evidence>
<dbReference type="EMBL" id="NEDP02005445">
    <property type="protein sequence ID" value="OWF40786.1"/>
    <property type="molecule type" value="Genomic_DNA"/>
</dbReference>
<dbReference type="STRING" id="6573.A0A210PWF0"/>
<keyword evidence="3 9" id="KW-0418">Kinase</keyword>
<protein>
    <submittedName>
        <fullName evidence="9">L-fucose kinase</fullName>
    </submittedName>
</protein>
<dbReference type="InterPro" id="IPR011004">
    <property type="entry name" value="Trimer_LpxA-like_sf"/>
</dbReference>
<dbReference type="PANTHER" id="PTHR32463">
    <property type="entry name" value="L-FUCOSE KINASE"/>
    <property type="match status" value="1"/>
</dbReference>
<dbReference type="OrthoDB" id="271303at2759"/>
<dbReference type="Gene3D" id="2.160.10.10">
    <property type="entry name" value="Hexapeptide repeat proteins"/>
    <property type="match status" value="1"/>
</dbReference>
<organism evidence="9 10">
    <name type="scientific">Mizuhopecten yessoensis</name>
    <name type="common">Japanese scallop</name>
    <name type="synonym">Patinopecten yessoensis</name>
    <dbReference type="NCBI Taxonomy" id="6573"/>
    <lineage>
        <taxon>Eukaryota</taxon>
        <taxon>Metazoa</taxon>
        <taxon>Spiralia</taxon>
        <taxon>Lophotrochozoa</taxon>
        <taxon>Mollusca</taxon>
        <taxon>Bivalvia</taxon>
        <taxon>Autobranchia</taxon>
        <taxon>Pteriomorphia</taxon>
        <taxon>Pectinida</taxon>
        <taxon>Pectinoidea</taxon>
        <taxon>Pectinidae</taxon>
        <taxon>Mizuhopecten</taxon>
    </lineage>
</organism>
<dbReference type="InterPro" id="IPR006204">
    <property type="entry name" value="GHMP_kinase_N_dom"/>
</dbReference>
<evidence type="ECO:0000259" key="6">
    <source>
        <dbReference type="Pfam" id="PF00288"/>
    </source>
</evidence>
<comment type="similarity">
    <text evidence="5">Belongs to the GHMP kinase family.</text>
</comment>
<evidence type="ECO:0000259" key="8">
    <source>
        <dbReference type="Pfam" id="PF08544"/>
    </source>
</evidence>
<keyword evidence="2" id="KW-0547">Nucleotide-binding</keyword>